<evidence type="ECO:0008006" key="2">
    <source>
        <dbReference type="Google" id="ProtNLM"/>
    </source>
</evidence>
<gene>
    <name evidence="1" type="ORF">METZ01_LOCUS49887</name>
</gene>
<accession>A0A381S7B3</accession>
<name>A0A381S7B3_9ZZZZ</name>
<dbReference type="AlphaFoldDB" id="A0A381S7B3"/>
<reference evidence="1" key="1">
    <citation type="submission" date="2018-05" db="EMBL/GenBank/DDBJ databases">
        <authorList>
            <person name="Lanie J.A."/>
            <person name="Ng W.-L."/>
            <person name="Kazmierczak K.M."/>
            <person name="Andrzejewski T.M."/>
            <person name="Davidsen T.M."/>
            <person name="Wayne K.J."/>
            <person name="Tettelin H."/>
            <person name="Glass J.I."/>
            <person name="Rusch D."/>
            <person name="Podicherti R."/>
            <person name="Tsui H.-C.T."/>
            <person name="Winkler M.E."/>
        </authorList>
    </citation>
    <scope>NUCLEOTIDE SEQUENCE</scope>
</reference>
<dbReference type="Pfam" id="PF08811">
    <property type="entry name" value="DUF1800"/>
    <property type="match status" value="1"/>
</dbReference>
<organism evidence="1">
    <name type="scientific">marine metagenome</name>
    <dbReference type="NCBI Taxonomy" id="408172"/>
    <lineage>
        <taxon>unclassified sequences</taxon>
        <taxon>metagenomes</taxon>
        <taxon>ecological metagenomes</taxon>
    </lineage>
</organism>
<dbReference type="InterPro" id="IPR014917">
    <property type="entry name" value="DUF1800"/>
</dbReference>
<sequence length="465" mass="53304">MISTKANTEITLMAHLMRRAGFGASREELETRCKKGYTETVEELLAPLTQTPVDIYEFLRYYPMWWKPGTMGGLGQAPWVWTMINTASPLQEKLCIFYHNIFATGVSKVDHYDEIQDMIDMFREKGLGHYKDILLEVAKSPAMIYWLDNNENHADSINENWGRELLELFTMGVGNYTEDDVQECSRAFTGWTLEHKLPRFHMGRWDWHFKFIEEDHDYGEKEFLGHKGTFDGEEVIDIILSKPATANFMARHIYNFFVEDEPQVPAWSVVPPNNPSAVQFLADALIESDYHMETVLRKLFNSDFFKESQFSRVKNPAEVVVSTLRLVGNSNLPGPDILNWTSQIVYMGQDLLNPPSVEGWHSGVEWINSGTLMKRTNFMSEMVGDYSRPGVAKMIDRVSSTSFKPEDVVDGCLDIMGPLEVTTETRAELIDHVSPQGDFDWQSTGVTRTLELLQLIVATREYQFA</sequence>
<protein>
    <recommendedName>
        <fullName evidence="2">DUF1800 domain-containing protein</fullName>
    </recommendedName>
</protein>
<dbReference type="EMBL" id="UINC01002471">
    <property type="protein sequence ID" value="SUZ97033.1"/>
    <property type="molecule type" value="Genomic_DNA"/>
</dbReference>
<evidence type="ECO:0000313" key="1">
    <source>
        <dbReference type="EMBL" id="SUZ97033.1"/>
    </source>
</evidence>
<proteinExistence type="predicted"/>